<gene>
    <name evidence="2" type="ordered locus">Fbal_3288</name>
</gene>
<dbReference type="OrthoDB" id="6708408at2"/>
<dbReference type="AlphaFoldDB" id="E1SWM5"/>
<dbReference type="eggNOG" id="COG3637">
    <property type="taxonomic scope" value="Bacteria"/>
</dbReference>
<keyword evidence="3" id="KW-1185">Reference proteome</keyword>
<name>E1SWM5_FERBD</name>
<protein>
    <recommendedName>
        <fullName evidence="4">Outer membrane protein beta-barrel domain-containing protein</fullName>
    </recommendedName>
</protein>
<dbReference type="InterPro" id="IPR026387">
    <property type="entry name" value="OMP_w_GlyGly"/>
</dbReference>
<dbReference type="GeneID" id="67183502"/>
<proteinExistence type="predicted"/>
<sequence length="227" mass="24746">MKLKPSMLAVALAAVCAVPAQADVLGVKAGMDLYFVSTNGELQGDEAAWKDKNRISAYAAFEHFIPIVPNLMVRYNAMGTVGDGGASNGADLDLTNTDFIFYYELLDNPGIELDLGVNYRLYSGEASRDGSWDSQDIDKGVFMGYARSRFNLVGTGLFAFADVALTNYSDRKISDYQLGLGYGLGLFAFDLNLRGGYRQHDFDVKNFNGITADVSQDGWFLGAELAF</sequence>
<reference evidence="2 3" key="1">
    <citation type="journal article" date="2010" name="Stand. Genomic Sci.">
        <title>Complete genome sequence of Ferrimonas balearica type strain (PAT).</title>
        <authorList>
            <person name="Nolan M."/>
            <person name="Sikorski J."/>
            <person name="Davenport K."/>
            <person name="Lucas S."/>
            <person name="Glavina Del Rio T."/>
            <person name="Tice H."/>
            <person name="Cheng J."/>
            <person name="Goodwin L."/>
            <person name="Pitluck S."/>
            <person name="Liolios K."/>
            <person name="Ivanova N."/>
            <person name="Mavromatis K."/>
            <person name="Ovchinnikova G."/>
            <person name="Pati A."/>
            <person name="Chen A."/>
            <person name="Palaniappan K."/>
            <person name="Land M."/>
            <person name="Hauser L."/>
            <person name="Chang Y."/>
            <person name="Jeffries C."/>
            <person name="Tapia R."/>
            <person name="Brettin T."/>
            <person name="Detter J."/>
            <person name="Han C."/>
            <person name="Yasawong M."/>
            <person name="Rohde M."/>
            <person name="Tindall B."/>
            <person name="Goker M."/>
            <person name="Woyke T."/>
            <person name="Bristow J."/>
            <person name="Eisen J."/>
            <person name="Markowitz V."/>
            <person name="Hugenholtz P."/>
            <person name="Kyrpides N."/>
            <person name="Klenk H."/>
            <person name="Lapidus A."/>
        </authorList>
    </citation>
    <scope>NUCLEOTIDE SEQUENCE [LARGE SCALE GENOMIC DNA]</scope>
    <source>
        <strain evidence="3">DSM 9799 / CCM 4581 / KCTC 23876 / PAT</strain>
    </source>
</reference>
<evidence type="ECO:0000313" key="2">
    <source>
        <dbReference type="EMBL" id="ADN77487.1"/>
    </source>
</evidence>
<dbReference type="HOGENOM" id="CLU_093491_1_0_6"/>
<accession>E1SWM5</accession>
<dbReference type="KEGG" id="fbl:Fbal_3288"/>
<dbReference type="RefSeq" id="WP_013346793.1">
    <property type="nucleotide sequence ID" value="NC_014541.1"/>
</dbReference>
<keyword evidence="1" id="KW-0732">Signal</keyword>
<evidence type="ECO:0000313" key="3">
    <source>
        <dbReference type="Proteomes" id="UP000006683"/>
    </source>
</evidence>
<dbReference type="EMBL" id="CP002209">
    <property type="protein sequence ID" value="ADN77487.1"/>
    <property type="molecule type" value="Genomic_DNA"/>
</dbReference>
<evidence type="ECO:0000256" key="1">
    <source>
        <dbReference type="SAM" id="SignalP"/>
    </source>
</evidence>
<evidence type="ECO:0008006" key="4">
    <source>
        <dbReference type="Google" id="ProtNLM"/>
    </source>
</evidence>
<feature type="signal peptide" evidence="1">
    <location>
        <begin position="1"/>
        <end position="22"/>
    </location>
</feature>
<dbReference type="STRING" id="550540.Fbal_3288"/>
<feature type="chain" id="PRO_5003151765" description="Outer membrane protein beta-barrel domain-containing protein" evidence="1">
    <location>
        <begin position="23"/>
        <end position="227"/>
    </location>
</feature>
<dbReference type="Proteomes" id="UP000006683">
    <property type="component" value="Chromosome"/>
</dbReference>
<dbReference type="NCBIfam" id="TIGR04219">
    <property type="entry name" value="OMP_w_GlyGly"/>
    <property type="match status" value="1"/>
</dbReference>
<organism evidence="2 3">
    <name type="scientific">Ferrimonas balearica (strain DSM 9799 / CCM 4581 / KCTC 23876 / PAT)</name>
    <dbReference type="NCBI Taxonomy" id="550540"/>
    <lineage>
        <taxon>Bacteria</taxon>
        <taxon>Pseudomonadati</taxon>
        <taxon>Pseudomonadota</taxon>
        <taxon>Gammaproteobacteria</taxon>
        <taxon>Alteromonadales</taxon>
        <taxon>Ferrimonadaceae</taxon>
        <taxon>Ferrimonas</taxon>
    </lineage>
</organism>